<protein>
    <submittedName>
        <fullName evidence="2">Uncharacterized protein</fullName>
    </submittedName>
</protein>
<accession>A0A1I1Q3G7</accession>
<name>A0A1I1Q3G7_9HYPH</name>
<dbReference type="AlphaFoldDB" id="A0A1I1Q3G7"/>
<feature type="region of interest" description="Disordered" evidence="1">
    <location>
        <begin position="34"/>
        <end position="53"/>
    </location>
</feature>
<gene>
    <name evidence="2" type="ORF">SAMN04488059_12312</name>
</gene>
<evidence type="ECO:0000313" key="2">
    <source>
        <dbReference type="EMBL" id="SFD13763.1"/>
    </source>
</evidence>
<dbReference type="Proteomes" id="UP000182258">
    <property type="component" value="Unassembled WGS sequence"/>
</dbReference>
<proteinExistence type="predicted"/>
<dbReference type="EMBL" id="FOMB01000023">
    <property type="protein sequence ID" value="SFD13763.1"/>
    <property type="molecule type" value="Genomic_DNA"/>
</dbReference>
<evidence type="ECO:0000256" key="1">
    <source>
        <dbReference type="SAM" id="MobiDB-lite"/>
    </source>
</evidence>
<dbReference type="STRING" id="728005.SAMN04488059_12312"/>
<evidence type="ECO:0000313" key="3">
    <source>
        <dbReference type="Proteomes" id="UP000182258"/>
    </source>
</evidence>
<reference evidence="2 3" key="1">
    <citation type="submission" date="2016-10" db="EMBL/GenBank/DDBJ databases">
        <authorList>
            <person name="de Groot N.N."/>
        </authorList>
    </citation>
    <scope>NUCLEOTIDE SEQUENCE [LARGE SCALE GENOMIC DNA]</scope>
    <source>
        <strain evidence="2 3">CGMCC 1.10210</strain>
    </source>
</reference>
<sequence length="53" mass="5626">MLVLVCGGKSPPESLRGASTSLHDIGQLLGHINTPKRRQRPSGAFFPATLPKS</sequence>
<organism evidence="2 3">
    <name type="scientific">Devosia psychrophila</name>
    <dbReference type="NCBI Taxonomy" id="728005"/>
    <lineage>
        <taxon>Bacteria</taxon>
        <taxon>Pseudomonadati</taxon>
        <taxon>Pseudomonadota</taxon>
        <taxon>Alphaproteobacteria</taxon>
        <taxon>Hyphomicrobiales</taxon>
        <taxon>Devosiaceae</taxon>
        <taxon>Devosia</taxon>
    </lineage>
</organism>